<dbReference type="Proteomes" id="UP001501321">
    <property type="component" value="Unassembled WGS sequence"/>
</dbReference>
<dbReference type="RefSeq" id="WP_345009931.1">
    <property type="nucleotide sequence ID" value="NZ_BAABFC010000003.1"/>
</dbReference>
<dbReference type="InterPro" id="IPR051313">
    <property type="entry name" value="Bact_iron-sidero_bind"/>
</dbReference>
<dbReference type="CDD" id="cd01146">
    <property type="entry name" value="FhuD"/>
    <property type="match status" value="1"/>
</dbReference>
<name>A0ABP8Q013_9GAMM</name>
<evidence type="ECO:0000313" key="9">
    <source>
        <dbReference type="Proteomes" id="UP001501321"/>
    </source>
</evidence>
<dbReference type="SUPFAM" id="SSF53807">
    <property type="entry name" value="Helical backbone' metal receptor"/>
    <property type="match status" value="1"/>
</dbReference>
<gene>
    <name evidence="8" type="ORF">GCM10023095_06050</name>
</gene>
<dbReference type="PRINTS" id="PR01715">
    <property type="entry name" value="FERRIBNDNGPP"/>
</dbReference>
<sequence>MRWLCLLLALIAVPAFATPRVVALDWASGETALALGVVPVGFAQIPDYRIWSGDMPMPAAVVDVGLRMEPNLELIRALRPDLILIAPLQATLRPQLARIAPVQVVTFNDAQQPDGYLQAKLATRELAVRLGRSAAAEALIAQSDAALASLGRQLHGAPPLYLLRFADRRHAWVLGRQSLFGGALAAAGVPLAMQEATNTWGFSNLPLTDLAKVPEAQILYIDPLPFADLSVLDDNQLWRQLPAVQAGRVLGLPAVWLGNGLPSVLRFSQLLAERWPNPQEAG</sequence>
<keyword evidence="5 6" id="KW-0732">Signal</keyword>
<dbReference type="PANTHER" id="PTHR30532">
    <property type="entry name" value="IRON III DICITRATE-BINDING PERIPLASMIC PROTEIN"/>
    <property type="match status" value="1"/>
</dbReference>
<evidence type="ECO:0000256" key="3">
    <source>
        <dbReference type="ARBA" id="ARBA00022448"/>
    </source>
</evidence>
<feature type="domain" description="Fe/B12 periplasmic-binding" evidence="7">
    <location>
        <begin position="20"/>
        <end position="282"/>
    </location>
</feature>
<evidence type="ECO:0000313" key="8">
    <source>
        <dbReference type="EMBL" id="GAA4494446.1"/>
    </source>
</evidence>
<dbReference type="Gene3D" id="3.40.50.1980">
    <property type="entry name" value="Nitrogenase molybdenum iron protein domain"/>
    <property type="match status" value="2"/>
</dbReference>
<dbReference type="Pfam" id="PF01497">
    <property type="entry name" value="Peripla_BP_2"/>
    <property type="match status" value="1"/>
</dbReference>
<evidence type="ECO:0000256" key="4">
    <source>
        <dbReference type="ARBA" id="ARBA00022496"/>
    </source>
</evidence>
<dbReference type="EMBL" id="BAABFC010000003">
    <property type="protein sequence ID" value="GAA4494446.1"/>
    <property type="molecule type" value="Genomic_DNA"/>
</dbReference>
<dbReference type="PROSITE" id="PS50983">
    <property type="entry name" value="FE_B12_PBP"/>
    <property type="match status" value="1"/>
</dbReference>
<evidence type="ECO:0000256" key="2">
    <source>
        <dbReference type="ARBA" id="ARBA00008814"/>
    </source>
</evidence>
<comment type="similarity">
    <text evidence="2">Belongs to the bacterial solute-binding protein 8 family.</text>
</comment>
<evidence type="ECO:0000256" key="6">
    <source>
        <dbReference type="SAM" id="SignalP"/>
    </source>
</evidence>
<evidence type="ECO:0000256" key="5">
    <source>
        <dbReference type="ARBA" id="ARBA00022729"/>
    </source>
</evidence>
<keyword evidence="4" id="KW-0408">Iron</keyword>
<reference evidence="9" key="1">
    <citation type="journal article" date="2019" name="Int. J. Syst. Evol. Microbiol.">
        <title>The Global Catalogue of Microorganisms (GCM) 10K type strain sequencing project: providing services to taxonomists for standard genome sequencing and annotation.</title>
        <authorList>
            <consortium name="The Broad Institute Genomics Platform"/>
            <consortium name="The Broad Institute Genome Sequencing Center for Infectious Disease"/>
            <person name="Wu L."/>
            <person name="Ma J."/>
        </authorList>
    </citation>
    <scope>NUCLEOTIDE SEQUENCE [LARGE SCALE GENOMIC DNA]</scope>
    <source>
        <strain evidence="9">JCM 32226</strain>
    </source>
</reference>
<keyword evidence="9" id="KW-1185">Reference proteome</keyword>
<protein>
    <submittedName>
        <fullName evidence="8">ABC transporter substrate-binding protein</fullName>
    </submittedName>
</protein>
<proteinExistence type="inferred from homology"/>
<evidence type="ECO:0000256" key="1">
    <source>
        <dbReference type="ARBA" id="ARBA00004196"/>
    </source>
</evidence>
<keyword evidence="4" id="KW-0406">Ion transport</keyword>
<dbReference type="InterPro" id="IPR002491">
    <property type="entry name" value="ABC_transptr_periplasmic_BD"/>
</dbReference>
<organism evidence="8 9">
    <name type="scientific">Pseudaeromonas paramecii</name>
    <dbReference type="NCBI Taxonomy" id="2138166"/>
    <lineage>
        <taxon>Bacteria</taxon>
        <taxon>Pseudomonadati</taxon>
        <taxon>Pseudomonadota</taxon>
        <taxon>Gammaproteobacteria</taxon>
        <taxon>Aeromonadales</taxon>
        <taxon>Aeromonadaceae</taxon>
        <taxon>Pseudaeromonas</taxon>
    </lineage>
</organism>
<dbReference type="PANTHER" id="PTHR30532:SF1">
    <property type="entry name" value="IRON(3+)-HYDROXAMATE-BINDING PROTEIN FHUD"/>
    <property type="match status" value="1"/>
</dbReference>
<comment type="caution">
    <text evidence="8">The sequence shown here is derived from an EMBL/GenBank/DDBJ whole genome shotgun (WGS) entry which is preliminary data.</text>
</comment>
<accession>A0ABP8Q013</accession>
<keyword evidence="4" id="KW-0410">Iron transport</keyword>
<feature type="signal peptide" evidence="6">
    <location>
        <begin position="1"/>
        <end position="17"/>
    </location>
</feature>
<keyword evidence="3" id="KW-0813">Transport</keyword>
<feature type="chain" id="PRO_5046100024" evidence="6">
    <location>
        <begin position="18"/>
        <end position="282"/>
    </location>
</feature>
<evidence type="ECO:0000259" key="7">
    <source>
        <dbReference type="PROSITE" id="PS50983"/>
    </source>
</evidence>
<comment type="subcellular location">
    <subcellularLocation>
        <location evidence="1">Cell envelope</location>
    </subcellularLocation>
</comment>